<dbReference type="SUPFAM" id="SSF55920">
    <property type="entry name" value="Creatinase/aminopeptidase"/>
    <property type="match status" value="1"/>
</dbReference>
<keyword evidence="3 6" id="KW-0479">Metal-binding</keyword>
<dbReference type="Pfam" id="PF00557">
    <property type="entry name" value="Peptidase_M24"/>
    <property type="match status" value="1"/>
</dbReference>
<organism evidence="8 9">
    <name type="scientific">Pichia sorbitophila (strain ATCC MYA-4447 / BCRC 22081 / CBS 7064 / NBRC 10061 / NRRL Y-12695)</name>
    <name type="common">Hybrid yeast</name>
    <dbReference type="NCBI Taxonomy" id="559304"/>
    <lineage>
        <taxon>Eukaryota</taxon>
        <taxon>Fungi</taxon>
        <taxon>Dikarya</taxon>
        <taxon>Ascomycota</taxon>
        <taxon>Saccharomycotina</taxon>
        <taxon>Pichiomycetes</taxon>
        <taxon>Debaryomycetaceae</taxon>
        <taxon>Millerozyma</taxon>
    </lineage>
</organism>
<dbReference type="Gene3D" id="3.40.350.10">
    <property type="entry name" value="Creatinase/prolidase N-terminal domain"/>
    <property type="match status" value="1"/>
</dbReference>
<evidence type="ECO:0000256" key="4">
    <source>
        <dbReference type="ARBA" id="ARBA00022801"/>
    </source>
</evidence>
<dbReference type="EMBL" id="FO082057">
    <property type="protein sequence ID" value="CCE78084.1"/>
    <property type="molecule type" value="Genomic_DNA"/>
</dbReference>
<keyword evidence="9" id="KW-1185">Reference proteome</keyword>
<dbReference type="InterPro" id="IPR001131">
    <property type="entry name" value="Peptidase_M24B_aminopep-P_CS"/>
</dbReference>
<feature type="domain" description="Aminopeptidase P N-terminal" evidence="7">
    <location>
        <begin position="59"/>
        <end position="197"/>
    </location>
</feature>
<evidence type="ECO:0000259" key="7">
    <source>
        <dbReference type="SMART" id="SM01011"/>
    </source>
</evidence>
<reference evidence="8 9" key="1">
    <citation type="journal article" date="2012" name="G3 (Bethesda)">
        <title>Pichia sorbitophila, an interspecies yeast hybrid reveals early steps of genome resolution following polyploidization.</title>
        <authorList>
            <person name="Leh Louis V."/>
            <person name="Despons L."/>
            <person name="Friedrich A."/>
            <person name="Martin T."/>
            <person name="Durrens P."/>
            <person name="Casaregola S."/>
            <person name="Neuveglise C."/>
            <person name="Fairhead C."/>
            <person name="Marck C."/>
            <person name="Cruz J.A."/>
            <person name="Straub M.L."/>
            <person name="Kugler V."/>
            <person name="Sacerdot C."/>
            <person name="Uzunov Z."/>
            <person name="Thierry A."/>
            <person name="Weiss S."/>
            <person name="Bleykasten C."/>
            <person name="De Montigny J."/>
            <person name="Jacques N."/>
            <person name="Jung P."/>
            <person name="Lemaire M."/>
            <person name="Mallet S."/>
            <person name="Morel G."/>
            <person name="Richard G.F."/>
            <person name="Sarkar A."/>
            <person name="Savel G."/>
            <person name="Schacherer J."/>
            <person name="Seret M.L."/>
            <person name="Talla E."/>
            <person name="Samson G."/>
            <person name="Jubin C."/>
            <person name="Poulain J."/>
            <person name="Vacherie B."/>
            <person name="Barbe V."/>
            <person name="Pelletier E."/>
            <person name="Sherman D.J."/>
            <person name="Westhof E."/>
            <person name="Weissenbach J."/>
            <person name="Baret P.V."/>
            <person name="Wincker P."/>
            <person name="Gaillardin C."/>
            <person name="Dujon B."/>
            <person name="Souciet J.L."/>
        </authorList>
    </citation>
    <scope>NUCLEOTIDE SEQUENCE [LARGE SCALE GENOMIC DNA]</scope>
    <source>
        <strain evidence="9">ATCC MYA-4447 / BCRC 22081 / CBS 7064 / NBRC 10061 / NRRL Y-12695</strain>
    </source>
</reference>
<dbReference type="InParanoid" id="G8YR97"/>
<dbReference type="FunCoup" id="G8YR97">
    <property type="interactions" value="809"/>
</dbReference>
<dbReference type="InterPro" id="IPR029149">
    <property type="entry name" value="Creatin/AminoP/Spt16_N"/>
</dbReference>
<dbReference type="GO" id="GO:0070006">
    <property type="term" value="F:metalloaminopeptidase activity"/>
    <property type="evidence" value="ECO:0007669"/>
    <property type="project" value="InterPro"/>
</dbReference>
<keyword evidence="4" id="KW-0378">Hydrolase</keyword>
<dbReference type="InterPro" id="IPR036005">
    <property type="entry name" value="Creatinase/aminopeptidase-like"/>
</dbReference>
<dbReference type="InterPro" id="IPR052433">
    <property type="entry name" value="X-Pro_dipept-like"/>
</dbReference>
<keyword evidence="5" id="KW-0464">Manganese</keyword>
<gene>
    <name evidence="8" type="primary">Piso0_000697</name>
    <name evidence="8" type="ORF">GNLVRS01_PISO0C02070g</name>
</gene>
<dbReference type="PROSITE" id="PS00491">
    <property type="entry name" value="PROLINE_PEPTIDASE"/>
    <property type="match status" value="1"/>
</dbReference>
<comment type="cofactor">
    <cofactor evidence="1">
        <name>Mn(2+)</name>
        <dbReference type="ChEBI" id="CHEBI:29035"/>
    </cofactor>
</comment>
<evidence type="ECO:0000256" key="3">
    <source>
        <dbReference type="ARBA" id="ARBA00022723"/>
    </source>
</evidence>
<dbReference type="Gene3D" id="3.90.230.10">
    <property type="entry name" value="Creatinase/methionine aminopeptidase superfamily"/>
    <property type="match status" value="1"/>
</dbReference>
<comment type="similarity">
    <text evidence="2 6">Belongs to the peptidase M24B family.</text>
</comment>
<dbReference type="GO" id="GO:0006508">
    <property type="term" value="P:proteolysis"/>
    <property type="evidence" value="ECO:0007669"/>
    <property type="project" value="TreeGrafter"/>
</dbReference>
<dbReference type="SUPFAM" id="SSF53092">
    <property type="entry name" value="Creatinase/prolidase N-terminal domain"/>
    <property type="match status" value="1"/>
</dbReference>
<dbReference type="PANTHER" id="PTHR43226">
    <property type="entry name" value="XAA-PRO AMINOPEPTIDASE 3"/>
    <property type="match status" value="1"/>
</dbReference>
<dbReference type="AlphaFoldDB" id="G8YR97"/>
<sequence>MIILKSKIKLLTANLGQNAVRSLSLYRRPATQVPYNTGQATHETRPHYIPKAGNLTPGISALEYYDRRLRLSTNLPARSLAVFVGNQVQYSSGSVFYDFQQDNNLYYMTGWLEPNSVAIVEKQADRGNEEDVIFHMLVPPKNEHAELWEGERSGLQGAYDYFNADYVEDINKVKSYLSNLLSRNDYVFWDDKSKGQPVTPASKVTSFFKVRNFNYDPSFTIDDLLKSLSKTVKPLSPIVERMRSKKSEAEIKVMHAAGRISSRAINKAMGKVASREPIKSEKSLAKYLEYQFVKGGCDKQAYIPVVASGQNALTIHYTRNDDLLYQDELTFIDAGGKLGGYCSDISRAWPNSTSGFSDPQREIYEIVLNANKKCMDLCFERNNVSLNQIHEISIDLLTKEIRKLPGFSSISSYDLARDLYPHYIGHHLGLDLHDIPSVSKFKTIEAGNVLTIEPGLYIPFNDKYPKACHGIGVRVEDNVVVGKNFEDSLNLTSLCAKEVSDVEALVKNGITTPGIDDELAILDIDDKII</sequence>
<evidence type="ECO:0000256" key="2">
    <source>
        <dbReference type="ARBA" id="ARBA00008766"/>
    </source>
</evidence>
<dbReference type="HOGENOM" id="CLU_017266_1_1_1"/>
<proteinExistence type="inferred from homology"/>
<dbReference type="GO" id="GO:0030145">
    <property type="term" value="F:manganese ion binding"/>
    <property type="evidence" value="ECO:0007669"/>
    <property type="project" value="InterPro"/>
</dbReference>
<dbReference type="Pfam" id="PF05195">
    <property type="entry name" value="AMP_N"/>
    <property type="match status" value="1"/>
</dbReference>
<evidence type="ECO:0000313" key="9">
    <source>
        <dbReference type="Proteomes" id="UP000005222"/>
    </source>
</evidence>
<evidence type="ECO:0000256" key="6">
    <source>
        <dbReference type="RuleBase" id="RU000590"/>
    </source>
</evidence>
<accession>G8YR97</accession>
<dbReference type="STRING" id="559304.G8YR97"/>
<dbReference type="InterPro" id="IPR007865">
    <property type="entry name" value="Aminopep_P_N"/>
</dbReference>
<dbReference type="OMA" id="AGCEDIE"/>
<dbReference type="eggNOG" id="KOG2414">
    <property type="taxonomic scope" value="Eukaryota"/>
</dbReference>
<name>G8YR97_PICSO</name>
<evidence type="ECO:0000313" key="8">
    <source>
        <dbReference type="EMBL" id="CCE78084.1"/>
    </source>
</evidence>
<protein>
    <submittedName>
        <fullName evidence="8">Piso0_000697 protein</fullName>
    </submittedName>
</protein>
<dbReference type="PANTHER" id="PTHR43226:SF4">
    <property type="entry name" value="XAA-PRO AMINOPEPTIDASE 3"/>
    <property type="match status" value="1"/>
</dbReference>
<dbReference type="SMART" id="SM01011">
    <property type="entry name" value="AMP_N"/>
    <property type="match status" value="1"/>
</dbReference>
<evidence type="ECO:0000256" key="1">
    <source>
        <dbReference type="ARBA" id="ARBA00001936"/>
    </source>
</evidence>
<evidence type="ECO:0000256" key="5">
    <source>
        <dbReference type="ARBA" id="ARBA00023211"/>
    </source>
</evidence>
<dbReference type="Proteomes" id="UP000005222">
    <property type="component" value="Chromosome C"/>
</dbReference>
<dbReference type="GO" id="GO:0005739">
    <property type="term" value="C:mitochondrion"/>
    <property type="evidence" value="ECO:0007669"/>
    <property type="project" value="TreeGrafter"/>
</dbReference>
<dbReference type="OrthoDB" id="4215474at2759"/>
<dbReference type="InterPro" id="IPR000994">
    <property type="entry name" value="Pept_M24"/>
</dbReference>